<organism evidence="1 2">
    <name type="scientific">Actinoplanes lutulentus</name>
    <dbReference type="NCBI Taxonomy" id="1287878"/>
    <lineage>
        <taxon>Bacteria</taxon>
        <taxon>Bacillati</taxon>
        <taxon>Actinomycetota</taxon>
        <taxon>Actinomycetes</taxon>
        <taxon>Micromonosporales</taxon>
        <taxon>Micromonosporaceae</taxon>
        <taxon>Actinoplanes</taxon>
    </lineage>
</organism>
<dbReference type="PANTHER" id="PTHR38847">
    <property type="match status" value="1"/>
</dbReference>
<dbReference type="RefSeq" id="WP_111647462.1">
    <property type="nucleotide sequence ID" value="NZ_JACHWI010000003.1"/>
</dbReference>
<dbReference type="AlphaFoldDB" id="A0A327ZJ90"/>
<gene>
    <name evidence="1" type="ORF">B0I29_102110</name>
</gene>
<dbReference type="EMBL" id="QLMJ01000002">
    <property type="protein sequence ID" value="RAK42285.1"/>
    <property type="molecule type" value="Genomic_DNA"/>
</dbReference>
<proteinExistence type="predicted"/>
<dbReference type="PANTHER" id="PTHR38847:SF1">
    <property type="entry name" value="PSEUDOURIDINE SYNTHASE RSUA_RLUA-LIKE DOMAIN-CONTAINING PROTEIN"/>
    <property type="match status" value="1"/>
</dbReference>
<dbReference type="Pfam" id="PF14273">
    <property type="entry name" value="DUF4360"/>
    <property type="match status" value="1"/>
</dbReference>
<comment type="caution">
    <text evidence="1">The sequence shown here is derived from an EMBL/GenBank/DDBJ whole genome shotgun (WGS) entry which is preliminary data.</text>
</comment>
<dbReference type="InterPro" id="IPR025649">
    <property type="entry name" value="DUF4360"/>
</dbReference>
<protein>
    <submittedName>
        <fullName evidence="1">Uncharacterized protein DUF4360</fullName>
    </submittedName>
</protein>
<sequence length="204" mass="22219">MLSALAAGAIAMSSLTGPVAPPPTTEMVIDVVQANGSGCPKGSAEVTVSPDNKAFTVSYSKFIAQIGPEAKSTDFRKNCQLALDVLVPSGYTYAVAGADYRGYASLQEGVTASETAFYYFQGEQHTTKIKHDFVGYFEDEWQRTDEVEMSSLSFLDCGEKRYLNVNTELKVNTANADKKVTNWITMDSTDGSLETVYHVAWMKC</sequence>
<dbReference type="Proteomes" id="UP000249341">
    <property type="component" value="Unassembled WGS sequence"/>
</dbReference>
<evidence type="ECO:0000313" key="2">
    <source>
        <dbReference type="Proteomes" id="UP000249341"/>
    </source>
</evidence>
<accession>A0A327ZJ90</accession>
<reference evidence="1 2" key="1">
    <citation type="submission" date="2018-06" db="EMBL/GenBank/DDBJ databases">
        <title>Genomic Encyclopedia of Type Strains, Phase III (KMG-III): the genomes of soil and plant-associated and newly described type strains.</title>
        <authorList>
            <person name="Whitman W."/>
        </authorList>
    </citation>
    <scope>NUCLEOTIDE SEQUENCE [LARGE SCALE GENOMIC DNA]</scope>
    <source>
        <strain evidence="1 2">CGMCC 4.7090</strain>
    </source>
</reference>
<keyword evidence="2" id="KW-1185">Reference proteome</keyword>
<evidence type="ECO:0000313" key="1">
    <source>
        <dbReference type="EMBL" id="RAK42285.1"/>
    </source>
</evidence>
<dbReference type="OrthoDB" id="482707at2"/>
<name>A0A327ZJ90_9ACTN</name>